<reference evidence="1 2" key="1">
    <citation type="submission" date="2023-03" db="EMBL/GenBank/DDBJ databases">
        <title>Genome insight into feeding habits of ladybird beetles.</title>
        <authorList>
            <person name="Li H.-S."/>
            <person name="Huang Y.-H."/>
            <person name="Pang H."/>
        </authorList>
    </citation>
    <scope>NUCLEOTIDE SEQUENCE [LARGE SCALE GENOMIC DNA]</scope>
    <source>
        <strain evidence="1">SYSU_2023b</strain>
        <tissue evidence="1">Whole body</tissue>
    </source>
</reference>
<name>A0AAW1VD61_9CUCU</name>
<comment type="caution">
    <text evidence="1">The sequence shown here is derived from an EMBL/GenBank/DDBJ whole genome shotgun (WGS) entry which is preliminary data.</text>
</comment>
<organism evidence="1 2">
    <name type="scientific">Henosepilachna vigintioctopunctata</name>
    <dbReference type="NCBI Taxonomy" id="420089"/>
    <lineage>
        <taxon>Eukaryota</taxon>
        <taxon>Metazoa</taxon>
        <taxon>Ecdysozoa</taxon>
        <taxon>Arthropoda</taxon>
        <taxon>Hexapoda</taxon>
        <taxon>Insecta</taxon>
        <taxon>Pterygota</taxon>
        <taxon>Neoptera</taxon>
        <taxon>Endopterygota</taxon>
        <taxon>Coleoptera</taxon>
        <taxon>Polyphaga</taxon>
        <taxon>Cucujiformia</taxon>
        <taxon>Coccinelloidea</taxon>
        <taxon>Coccinellidae</taxon>
        <taxon>Epilachninae</taxon>
        <taxon>Epilachnini</taxon>
        <taxon>Henosepilachna</taxon>
    </lineage>
</organism>
<evidence type="ECO:0000313" key="2">
    <source>
        <dbReference type="Proteomes" id="UP001431783"/>
    </source>
</evidence>
<dbReference type="Proteomes" id="UP001431783">
    <property type="component" value="Unassembled WGS sequence"/>
</dbReference>
<dbReference type="EMBL" id="JARQZJ010000125">
    <property type="protein sequence ID" value="KAK9890266.1"/>
    <property type="molecule type" value="Genomic_DNA"/>
</dbReference>
<evidence type="ECO:0008006" key="3">
    <source>
        <dbReference type="Google" id="ProtNLM"/>
    </source>
</evidence>
<accession>A0AAW1VD61</accession>
<keyword evidence="2" id="KW-1185">Reference proteome</keyword>
<sequence length="109" mass="12792">MHQFHNNEVRDDHSVKDDFMQEVPPEWEAWLRGRRREPPDEEEVLTNLAIMHICTCKLHNCNLAIMHKKNAKIVDAQAVKKTPMSKGMETFPKYTEYEVSPCKSENNSH</sequence>
<gene>
    <name evidence="1" type="ORF">WA026_010376</name>
</gene>
<evidence type="ECO:0000313" key="1">
    <source>
        <dbReference type="EMBL" id="KAK9890266.1"/>
    </source>
</evidence>
<protein>
    <recommendedName>
        <fullName evidence="3">NADH dehydrogenase [ubiquinone] 1 alpha subcomplex subunit 12</fullName>
    </recommendedName>
</protein>
<proteinExistence type="predicted"/>
<dbReference type="AlphaFoldDB" id="A0AAW1VD61"/>